<accession>A0A5K3G541</accession>
<protein>
    <submittedName>
        <fullName evidence="2">Conjugal transfer protein TraG</fullName>
    </submittedName>
</protein>
<evidence type="ECO:0000313" key="2">
    <source>
        <dbReference type="WBParaSite" id="MCU_013344-RA"/>
    </source>
</evidence>
<dbReference type="WBParaSite" id="MCU_013344-RA">
    <property type="protein sequence ID" value="MCU_013344-RA"/>
    <property type="gene ID" value="MCU_013344"/>
</dbReference>
<keyword evidence="1" id="KW-1133">Transmembrane helix</keyword>
<keyword evidence="1" id="KW-0812">Transmembrane</keyword>
<organism evidence="2">
    <name type="scientific">Mesocestoides corti</name>
    <name type="common">Flatworm</name>
    <dbReference type="NCBI Taxonomy" id="53468"/>
    <lineage>
        <taxon>Eukaryota</taxon>
        <taxon>Metazoa</taxon>
        <taxon>Spiralia</taxon>
        <taxon>Lophotrochozoa</taxon>
        <taxon>Platyhelminthes</taxon>
        <taxon>Cestoda</taxon>
        <taxon>Eucestoda</taxon>
        <taxon>Cyclophyllidea</taxon>
        <taxon>Mesocestoididae</taxon>
        <taxon>Mesocestoides</taxon>
    </lineage>
</organism>
<proteinExistence type="predicted"/>
<feature type="transmembrane region" description="Helical" evidence="1">
    <location>
        <begin position="125"/>
        <end position="148"/>
    </location>
</feature>
<keyword evidence="1" id="KW-0472">Membrane</keyword>
<reference evidence="2" key="1">
    <citation type="submission" date="2019-11" db="UniProtKB">
        <authorList>
            <consortium name="WormBaseParasite"/>
        </authorList>
    </citation>
    <scope>IDENTIFICATION</scope>
</reference>
<evidence type="ECO:0000256" key="1">
    <source>
        <dbReference type="SAM" id="Phobius"/>
    </source>
</evidence>
<sequence length="149" mass="16883">MVLGLVTFSRFLETQNQKTPIMESEGTFNPGKWFSLSSYVPQPIRNANVLMANTFAYFSTFLEPLGTYLPNVREDLDKICSTASFKIIQMTVKNVISRASLFVIGEIPLFQADNNMGPFLRGLCWFLRLFFCIQIAIVLFLVPTILIAL</sequence>
<dbReference type="AlphaFoldDB" id="A0A5K3G541"/>
<name>A0A5K3G541_MESCO</name>